<dbReference type="Pfam" id="PF04030">
    <property type="entry name" value="ALO"/>
    <property type="match status" value="1"/>
</dbReference>
<reference evidence="3" key="1">
    <citation type="submission" date="2022-06" db="EMBL/GenBank/DDBJ databases">
        <title>Complete genome sequences of two strains of the flax pathogen Septoria linicola.</title>
        <authorList>
            <person name="Lapalu N."/>
            <person name="Simon A."/>
            <person name="Demenou B."/>
            <person name="Paumier D."/>
            <person name="Guillot M.-P."/>
            <person name="Gout L."/>
            <person name="Valade R."/>
        </authorList>
    </citation>
    <scope>NUCLEOTIDE SEQUENCE</scope>
    <source>
        <strain evidence="3">SE15195</strain>
    </source>
</reference>
<dbReference type="InterPro" id="IPR036318">
    <property type="entry name" value="FAD-bd_PCMH-like_sf"/>
</dbReference>
<evidence type="ECO:0000256" key="1">
    <source>
        <dbReference type="ARBA" id="ARBA00023002"/>
    </source>
</evidence>
<dbReference type="EMBL" id="CP099425">
    <property type="protein sequence ID" value="USW56565.1"/>
    <property type="molecule type" value="Genomic_DNA"/>
</dbReference>
<keyword evidence="1" id="KW-0560">Oxidoreductase</keyword>
<dbReference type="Gene3D" id="3.30.43.10">
    <property type="entry name" value="Uridine Diphospho-n-acetylenolpyruvylglucosamine Reductase, domain 2"/>
    <property type="match status" value="1"/>
</dbReference>
<dbReference type="PANTHER" id="PTHR43762:SF1">
    <property type="entry name" value="D-ARABINONO-1,4-LACTONE OXIDASE"/>
    <property type="match status" value="1"/>
</dbReference>
<organism evidence="3 4">
    <name type="scientific">Septoria linicola</name>
    <dbReference type="NCBI Taxonomy" id="215465"/>
    <lineage>
        <taxon>Eukaryota</taxon>
        <taxon>Fungi</taxon>
        <taxon>Dikarya</taxon>
        <taxon>Ascomycota</taxon>
        <taxon>Pezizomycotina</taxon>
        <taxon>Dothideomycetes</taxon>
        <taxon>Dothideomycetidae</taxon>
        <taxon>Mycosphaerellales</taxon>
        <taxon>Mycosphaerellaceae</taxon>
        <taxon>Septoria</taxon>
    </lineage>
</organism>
<dbReference type="GO" id="GO:0003885">
    <property type="term" value="F:D-arabinono-1,4-lactone oxidase activity"/>
    <property type="evidence" value="ECO:0007669"/>
    <property type="project" value="InterPro"/>
</dbReference>
<dbReference type="PROSITE" id="PS51387">
    <property type="entry name" value="FAD_PCMH"/>
    <property type="match status" value="1"/>
</dbReference>
<dbReference type="GO" id="GO:0016020">
    <property type="term" value="C:membrane"/>
    <property type="evidence" value="ECO:0007669"/>
    <property type="project" value="InterPro"/>
</dbReference>
<dbReference type="PANTHER" id="PTHR43762">
    <property type="entry name" value="L-GULONOLACTONE OXIDASE"/>
    <property type="match status" value="1"/>
</dbReference>
<dbReference type="Gene3D" id="3.30.465.10">
    <property type="match status" value="1"/>
</dbReference>
<dbReference type="GO" id="GO:0071949">
    <property type="term" value="F:FAD binding"/>
    <property type="evidence" value="ECO:0007669"/>
    <property type="project" value="InterPro"/>
</dbReference>
<dbReference type="Proteomes" id="UP001056384">
    <property type="component" value="Chromosome 8"/>
</dbReference>
<dbReference type="AlphaFoldDB" id="A0A9Q9EMZ8"/>
<name>A0A9Q9EMZ8_9PEZI</name>
<evidence type="ECO:0000259" key="2">
    <source>
        <dbReference type="PROSITE" id="PS51387"/>
    </source>
</evidence>
<keyword evidence="4" id="KW-1185">Reference proteome</keyword>
<proteinExistence type="predicted"/>
<dbReference type="InterPro" id="IPR016167">
    <property type="entry name" value="FAD-bd_PCMH_sub1"/>
</dbReference>
<sequence>MTTQYAPENDVDSRIALLADALNKEPEFASKDVPGLINLLNDYLDPDVDVNGWDSGRIDFNRRLLRVFKDSPVDDTYQTLRDRYTDNEKSRLDRFLEGETADKCSHGFTKGPSLSTRTHLHRFLEGAKEFVGRLLDLDDDEQLMTIKKDLEFQNWGRTLSNNIPKYTVVPQTVADIQKVVRFAKQANLGVRCAGYRHSWSPIFGRTGEILISTLHIRTATEIPNFAALHLPEGDPNELESIELLPGPARAGGKRLVRIGCATTNERLRRWCVTHDKVTLPFNIIMVEITSGGSNGPICHGAGIKHQTLSDLVRKIEYVDANGELQSISDDDPEFLRAASGAFGLMGVVTHLTLEFDPMTYAELRPSKVPVIQAVPPPPGFPEDKIPLALRPKKPFSAEEKRFAQERFEKQANEDYYAEWFWFPYADECWVNCWNNTTDDSHIEDWPSPFAVFLSFVQEFTLNVLQYNQVLTEVVNKTGIAEAAVTLLSRFAMMNLPEVKEGEKPIKTHLINGLHFQRAIQNVRVRDLEVEMPLVPQKNDASKVDYTLVQQAWWDAILKCYEHSDTCPQRFPLEMRIMGGSNVIMAPQYGNALGTASIEILTLQNAVDIWQPYAQEVADIWLSYKDGDGKRLKTRPHWAKEWHEGYTIDGKPWLEKLKNEDYAAEIVAFKDILAKIGAKHGWTLADLKARFSNDLFDELIFDDIVVPEKAVNGWH</sequence>
<dbReference type="InterPro" id="IPR007173">
    <property type="entry name" value="ALO_C"/>
</dbReference>
<dbReference type="SUPFAM" id="SSF56176">
    <property type="entry name" value="FAD-binding/transporter-associated domain-like"/>
    <property type="match status" value="1"/>
</dbReference>
<evidence type="ECO:0000313" key="3">
    <source>
        <dbReference type="EMBL" id="USW56565.1"/>
    </source>
</evidence>
<feature type="domain" description="FAD-binding PCMH-type" evidence="2">
    <location>
        <begin position="160"/>
        <end position="358"/>
    </location>
</feature>
<dbReference type="Gene3D" id="3.30.70.2520">
    <property type="match status" value="1"/>
</dbReference>
<dbReference type="InterPro" id="IPR010031">
    <property type="entry name" value="FAD_lactone_oxidase-like"/>
</dbReference>
<evidence type="ECO:0000313" key="4">
    <source>
        <dbReference type="Proteomes" id="UP001056384"/>
    </source>
</evidence>
<dbReference type="InterPro" id="IPR016166">
    <property type="entry name" value="FAD-bd_PCMH"/>
</dbReference>
<gene>
    <name evidence="3" type="ORF">Slin15195_G098840</name>
</gene>
<protein>
    <submittedName>
        <fullName evidence="3">L-gulonolactone/D-arabinono-1,4-lactone oxidase, FAD-binding domain, PCMH-type</fullName>
    </submittedName>
</protein>
<dbReference type="InterPro" id="IPR016169">
    <property type="entry name" value="FAD-bd_PCMH_sub2"/>
</dbReference>
<accession>A0A9Q9EMZ8</accession>
<dbReference type="GO" id="GO:0005739">
    <property type="term" value="C:mitochondrion"/>
    <property type="evidence" value="ECO:0007669"/>
    <property type="project" value="TreeGrafter"/>
</dbReference>